<feature type="region of interest" description="Disordered" evidence="12">
    <location>
        <begin position="90"/>
        <end position="115"/>
    </location>
</feature>
<dbReference type="InterPro" id="IPR016024">
    <property type="entry name" value="ARM-type_fold"/>
</dbReference>
<evidence type="ECO:0000256" key="11">
    <source>
        <dbReference type="SAM" id="Coils"/>
    </source>
</evidence>
<proteinExistence type="inferred from homology"/>
<feature type="compositionally biased region" description="Basic and acidic residues" evidence="12">
    <location>
        <begin position="320"/>
        <end position="332"/>
    </location>
</feature>
<evidence type="ECO:0000256" key="5">
    <source>
        <dbReference type="ARBA" id="ARBA00022490"/>
    </source>
</evidence>
<gene>
    <name evidence="13" type="ORF">XNOV1_A043104</name>
</gene>
<dbReference type="AlphaFoldDB" id="A0AAV1G4Z3"/>
<feature type="compositionally biased region" description="Polar residues" evidence="12">
    <location>
        <begin position="260"/>
        <end position="270"/>
    </location>
</feature>
<dbReference type="PROSITE" id="PS50176">
    <property type="entry name" value="ARM_REPEAT"/>
    <property type="match status" value="3"/>
</dbReference>
<dbReference type="GO" id="GO:0005912">
    <property type="term" value="C:adherens junction"/>
    <property type="evidence" value="ECO:0007669"/>
    <property type="project" value="UniProtKB-SubCell"/>
</dbReference>
<comment type="subcellular location">
    <subcellularLocation>
        <location evidence="3">Cell junction</location>
        <location evidence="3">Adherens junction</location>
    </subcellularLocation>
    <subcellularLocation>
        <location evidence="2">Cytoplasm</location>
    </subcellularLocation>
    <subcellularLocation>
        <location evidence="1">Nucleus</location>
    </subcellularLocation>
</comment>
<name>A0AAV1G4Z3_XYRNO</name>
<evidence type="ECO:0000256" key="6">
    <source>
        <dbReference type="ARBA" id="ARBA00022737"/>
    </source>
</evidence>
<evidence type="ECO:0000256" key="4">
    <source>
        <dbReference type="ARBA" id="ARBA00005462"/>
    </source>
</evidence>
<protein>
    <submittedName>
        <fullName evidence="13">ARVCF delta catenin family member b isoform X2</fullName>
    </submittedName>
</protein>
<keyword evidence="9" id="KW-0539">Nucleus</keyword>
<evidence type="ECO:0000256" key="8">
    <source>
        <dbReference type="ARBA" id="ARBA00022949"/>
    </source>
</evidence>
<keyword evidence="6" id="KW-0677">Repeat</keyword>
<evidence type="ECO:0000256" key="10">
    <source>
        <dbReference type="PROSITE-ProRule" id="PRU00259"/>
    </source>
</evidence>
<feature type="region of interest" description="Disordered" evidence="12">
    <location>
        <begin position="368"/>
        <end position="388"/>
    </location>
</feature>
<keyword evidence="14" id="KW-1185">Reference proteome</keyword>
<feature type="coiled-coil region" evidence="11">
    <location>
        <begin position="13"/>
        <end position="43"/>
    </location>
</feature>
<feature type="compositionally biased region" description="Polar residues" evidence="12">
    <location>
        <begin position="304"/>
        <end position="313"/>
    </location>
</feature>
<feature type="compositionally biased region" description="Polar residues" evidence="12">
    <location>
        <begin position="96"/>
        <end position="108"/>
    </location>
</feature>
<feature type="region of interest" description="Disordered" evidence="12">
    <location>
        <begin position="624"/>
        <end position="648"/>
    </location>
</feature>
<dbReference type="GO" id="GO:0005634">
    <property type="term" value="C:nucleus"/>
    <property type="evidence" value="ECO:0007669"/>
    <property type="project" value="UniProtKB-SubCell"/>
</dbReference>
<keyword evidence="7" id="KW-0130">Cell adhesion</keyword>
<evidence type="ECO:0000313" key="13">
    <source>
        <dbReference type="EMBL" id="CAJ1068403.1"/>
    </source>
</evidence>
<feature type="repeat" description="ARM" evidence="10">
    <location>
        <begin position="434"/>
        <end position="471"/>
    </location>
</feature>
<dbReference type="GO" id="GO:0005737">
    <property type="term" value="C:cytoplasm"/>
    <property type="evidence" value="ECO:0007669"/>
    <property type="project" value="UniProtKB-SubCell"/>
</dbReference>
<dbReference type="InterPro" id="IPR028435">
    <property type="entry name" value="Plakophilin/d_Catenin"/>
</dbReference>
<dbReference type="EMBL" id="OY660875">
    <property type="protein sequence ID" value="CAJ1068403.1"/>
    <property type="molecule type" value="Genomic_DNA"/>
</dbReference>
<accession>A0AAV1G4Z3</accession>
<organism evidence="13 14">
    <name type="scientific">Xyrichtys novacula</name>
    <name type="common">Pearly razorfish</name>
    <name type="synonym">Hemipteronotus novacula</name>
    <dbReference type="NCBI Taxonomy" id="13765"/>
    <lineage>
        <taxon>Eukaryota</taxon>
        <taxon>Metazoa</taxon>
        <taxon>Chordata</taxon>
        <taxon>Craniata</taxon>
        <taxon>Vertebrata</taxon>
        <taxon>Euteleostomi</taxon>
        <taxon>Actinopterygii</taxon>
        <taxon>Neopterygii</taxon>
        <taxon>Teleostei</taxon>
        <taxon>Neoteleostei</taxon>
        <taxon>Acanthomorphata</taxon>
        <taxon>Eupercaria</taxon>
        <taxon>Labriformes</taxon>
        <taxon>Labridae</taxon>
        <taxon>Xyrichtys</taxon>
    </lineage>
</organism>
<dbReference type="GO" id="GO:0005886">
    <property type="term" value="C:plasma membrane"/>
    <property type="evidence" value="ECO:0007669"/>
    <property type="project" value="TreeGrafter"/>
</dbReference>
<feature type="compositionally biased region" description="Polar residues" evidence="12">
    <location>
        <begin position="852"/>
        <end position="861"/>
    </location>
</feature>
<dbReference type="InterPro" id="IPR011989">
    <property type="entry name" value="ARM-like"/>
</dbReference>
<dbReference type="SUPFAM" id="SSF48371">
    <property type="entry name" value="ARM repeat"/>
    <property type="match status" value="1"/>
</dbReference>
<dbReference type="PANTHER" id="PTHR10372:SF5">
    <property type="entry name" value="SPLICING REGULATOR ARVCF"/>
    <property type="match status" value="1"/>
</dbReference>
<evidence type="ECO:0000256" key="7">
    <source>
        <dbReference type="ARBA" id="ARBA00022889"/>
    </source>
</evidence>
<evidence type="ECO:0000256" key="12">
    <source>
        <dbReference type="SAM" id="MobiDB-lite"/>
    </source>
</evidence>
<evidence type="ECO:0000313" key="14">
    <source>
        <dbReference type="Proteomes" id="UP001178508"/>
    </source>
</evidence>
<keyword evidence="5" id="KW-0963">Cytoplasm</keyword>
<evidence type="ECO:0000256" key="9">
    <source>
        <dbReference type="ARBA" id="ARBA00023242"/>
    </source>
</evidence>
<reference evidence="13" key="1">
    <citation type="submission" date="2023-08" db="EMBL/GenBank/DDBJ databases">
        <authorList>
            <person name="Alioto T."/>
            <person name="Alioto T."/>
            <person name="Gomez Garrido J."/>
        </authorList>
    </citation>
    <scope>NUCLEOTIDE SEQUENCE</scope>
</reference>
<evidence type="ECO:0000256" key="3">
    <source>
        <dbReference type="ARBA" id="ARBA00004536"/>
    </source>
</evidence>
<evidence type="ECO:0000256" key="2">
    <source>
        <dbReference type="ARBA" id="ARBA00004496"/>
    </source>
</evidence>
<dbReference type="Gene3D" id="1.25.10.10">
    <property type="entry name" value="Leucine-rich Repeat Variant"/>
    <property type="match status" value="1"/>
</dbReference>
<feature type="repeat" description="ARM" evidence="10">
    <location>
        <begin position="713"/>
        <end position="750"/>
    </location>
</feature>
<comment type="similarity">
    <text evidence="4">Belongs to the beta-catenin family.</text>
</comment>
<keyword evidence="11" id="KW-0175">Coiled coil</keyword>
<feature type="region of interest" description="Disordered" evidence="12">
    <location>
        <begin position="852"/>
        <end position="873"/>
    </location>
</feature>
<feature type="compositionally biased region" description="Acidic residues" evidence="12">
    <location>
        <begin position="291"/>
        <end position="301"/>
    </location>
</feature>
<dbReference type="InterPro" id="IPR000225">
    <property type="entry name" value="Armadillo"/>
</dbReference>
<keyword evidence="8" id="KW-0965">Cell junction</keyword>
<feature type="region of interest" description="Disordered" evidence="12">
    <location>
        <begin position="252"/>
        <end position="332"/>
    </location>
</feature>
<evidence type="ECO:0000256" key="1">
    <source>
        <dbReference type="ARBA" id="ARBA00004123"/>
    </source>
</evidence>
<dbReference type="GO" id="GO:0098609">
    <property type="term" value="P:cell-cell adhesion"/>
    <property type="evidence" value="ECO:0007669"/>
    <property type="project" value="InterPro"/>
</dbReference>
<dbReference type="FunFam" id="1.25.10.10:FF:000007">
    <property type="entry name" value="ARVCF, delta catenin family member"/>
    <property type="match status" value="1"/>
</dbReference>
<sequence>MEDYDVRSAASILASVKEQEARFEQLTRALEEERRNVNLQLERANLPPNPSTSQPIPWQQVVMQEQSPSNATSLAMMQEPQEVVEETVTIEEDPGTPTSHVSVVTSDDGTTRRTETKVTKMVKTVTTRTVRQVPLGPDGLPLPDGTSPLGSYTDSIDRRYMKNGGDRFITPQATSTLTRSYNNSYNDSYGETPESQYVRHYGLHDGYVDLADNYGSLSRGVNFRPPRYPYMPNSYRPENSYTLPIRKDDYGHVAQPQVPMGSSTVDLNRSQPERFQPEPYGLEDDRRSLGPEEEEPYELEPDYSTANRRTLQGANRGRTHREPLRDGPRVRGYADDPIEAELIDERHPYIHGMYSAPLAQPERGSMASLDRMGGRRSPSIDSIRKDPRWRDPDLPEVIAMLGHPIDPVKSNAAAYLQHLCYENDKIKKDVRQLKGIPVLVGLLDHPKSEVHRKACGALRNISYGKDNDNKVAIKNCDGIPALIRLLRKTNDMEVRELITGTLWNLSSYEPLKMVIINHGLQTMTNEVIIPHSGWEHEPNEDSKPRDAEWTTVFKNTSGCLRNVSSDGAEARRRLRECEGLVDALLHALQSAVGKKDMDNKSVENCVCIMRNLSYHVHKEVPGAEKFQDPSSLQAPGSAGPQRKKKDDAGCFGGKKAKGFELLYQPEVVRLYLSLLTESQNYNTLEAAAGALQNLSAGQWTWSNYIRATVRKEKGLPILVELLRSDSDKVVRAVAIALRNLSIDRRNKDLIGSYAMRDLVSNLPSGQQRPAKNLEEDTVVAILNTIHEIVTDSSENARSLIQAQAIEKLVAINRTSQSARETKAASHVLQTVWSYKDLRNALTKDGWNKSHFQPTVTATPKATKNGKPGYDDTTLPLMEKNQDGYSTIDQRDKDCKYKAGDGSVDLTEREPLKNDTNRKHYIRSNRPAVSLVDACDVKPQPVDSWV</sequence>
<dbReference type="PANTHER" id="PTHR10372">
    <property type="entry name" value="PLAKOPHILLIN-RELATED"/>
    <property type="match status" value="1"/>
</dbReference>
<dbReference type="SMART" id="SM00185">
    <property type="entry name" value="ARM"/>
    <property type="match status" value="6"/>
</dbReference>
<dbReference type="Pfam" id="PF00514">
    <property type="entry name" value="Arm"/>
    <property type="match status" value="4"/>
</dbReference>
<dbReference type="Proteomes" id="UP001178508">
    <property type="component" value="Chromosome 12"/>
</dbReference>
<feature type="repeat" description="ARM" evidence="10">
    <location>
        <begin position="477"/>
        <end position="520"/>
    </location>
</feature>